<dbReference type="EnsemblPlants" id="Solyc12g039003.1.1">
    <property type="protein sequence ID" value="Solyc12g039003.1.1"/>
    <property type="gene ID" value="Solyc12g039003.1"/>
</dbReference>
<dbReference type="GO" id="GO:0005743">
    <property type="term" value="C:mitochondrial inner membrane"/>
    <property type="evidence" value="ECO:0007669"/>
    <property type="project" value="UniProtKB-SubCell"/>
</dbReference>
<comment type="similarity">
    <text evidence="2 12">Belongs to the cytochrome c oxidase subunit 2 family.</text>
</comment>
<dbReference type="InterPro" id="IPR001505">
    <property type="entry name" value="Copper_CuA"/>
</dbReference>
<reference evidence="15" key="2">
    <citation type="submission" date="2019-01" db="UniProtKB">
        <authorList>
            <consortium name="EnsemblPlants"/>
        </authorList>
    </citation>
    <scope>IDENTIFICATION</scope>
    <source>
        <strain evidence="15">cv. Heinz 1706</strain>
    </source>
</reference>
<comment type="cofactor">
    <cofactor evidence="12">
        <name>Cu cation</name>
        <dbReference type="ChEBI" id="CHEBI:23378"/>
    </cofactor>
    <text evidence="12">Binds a copper A center.</text>
</comment>
<dbReference type="InParanoid" id="A0A3Q7JVH4"/>
<dbReference type="InterPro" id="IPR008972">
    <property type="entry name" value="Cupredoxin"/>
</dbReference>
<evidence type="ECO:0000256" key="2">
    <source>
        <dbReference type="ARBA" id="ARBA00007866"/>
    </source>
</evidence>
<keyword evidence="12" id="KW-0999">Mitochondrion inner membrane</keyword>
<keyword evidence="16" id="KW-1185">Reference proteome</keyword>
<dbReference type="InterPro" id="IPR045187">
    <property type="entry name" value="CcO_II"/>
</dbReference>
<reference evidence="15" key="1">
    <citation type="journal article" date="2012" name="Nature">
        <title>The tomato genome sequence provides insights into fleshy fruit evolution.</title>
        <authorList>
            <consortium name="Tomato Genome Consortium"/>
        </authorList>
    </citation>
    <scope>NUCLEOTIDE SEQUENCE [LARGE SCALE GENOMIC DNA]</scope>
    <source>
        <strain evidence="15">cv. Heinz 1706</strain>
    </source>
</reference>
<evidence type="ECO:0000313" key="16">
    <source>
        <dbReference type="Proteomes" id="UP000004994"/>
    </source>
</evidence>
<keyword evidence="12" id="KW-0496">Mitochondrion</keyword>
<dbReference type="SUPFAM" id="SSF49503">
    <property type="entry name" value="Cupredoxins"/>
    <property type="match status" value="1"/>
</dbReference>
<keyword evidence="12 13" id="KW-0812">Transmembrane</keyword>
<dbReference type="PANTHER" id="PTHR22888:SF9">
    <property type="entry name" value="CYTOCHROME C OXIDASE SUBUNIT 2"/>
    <property type="match status" value="1"/>
</dbReference>
<dbReference type="GO" id="GO:0045277">
    <property type="term" value="C:respiratory chain complex IV"/>
    <property type="evidence" value="ECO:0000318"/>
    <property type="project" value="GO_Central"/>
</dbReference>
<keyword evidence="4 12" id="KW-0679">Respiratory chain</keyword>
<evidence type="ECO:0000256" key="8">
    <source>
        <dbReference type="ARBA" id="ARBA00022989"/>
    </source>
</evidence>
<evidence type="ECO:0000256" key="11">
    <source>
        <dbReference type="ARBA" id="ARBA00049512"/>
    </source>
</evidence>
<evidence type="ECO:0000256" key="3">
    <source>
        <dbReference type="ARBA" id="ARBA00022448"/>
    </source>
</evidence>
<dbReference type="PROSITE" id="PS50857">
    <property type="entry name" value="COX2_CUA"/>
    <property type="match status" value="1"/>
</dbReference>
<feature type="transmembrane region" description="Helical" evidence="13">
    <location>
        <begin position="46"/>
        <end position="64"/>
    </location>
</feature>
<organism evidence="15">
    <name type="scientific">Solanum lycopersicum</name>
    <name type="common">Tomato</name>
    <name type="synonym">Lycopersicon esculentum</name>
    <dbReference type="NCBI Taxonomy" id="4081"/>
    <lineage>
        <taxon>Eukaryota</taxon>
        <taxon>Viridiplantae</taxon>
        <taxon>Streptophyta</taxon>
        <taxon>Embryophyta</taxon>
        <taxon>Tracheophyta</taxon>
        <taxon>Spermatophyta</taxon>
        <taxon>Magnoliopsida</taxon>
        <taxon>eudicotyledons</taxon>
        <taxon>Gunneridae</taxon>
        <taxon>Pentapetalae</taxon>
        <taxon>asterids</taxon>
        <taxon>lamiids</taxon>
        <taxon>Solanales</taxon>
        <taxon>Solanaceae</taxon>
        <taxon>Solanoideae</taxon>
        <taxon>Solaneae</taxon>
        <taxon>Solanum</taxon>
        <taxon>Solanum subgen. Lycopersicon</taxon>
    </lineage>
</organism>
<dbReference type="InterPro" id="IPR002429">
    <property type="entry name" value="CcO_II-like_C"/>
</dbReference>
<evidence type="ECO:0000256" key="7">
    <source>
        <dbReference type="ARBA" id="ARBA00022982"/>
    </source>
</evidence>
<evidence type="ECO:0000256" key="1">
    <source>
        <dbReference type="ARBA" id="ARBA00004141"/>
    </source>
</evidence>
<dbReference type="PRINTS" id="PR01166">
    <property type="entry name" value="CYCOXIDASEII"/>
</dbReference>
<dbReference type="PROSITE" id="PS00078">
    <property type="entry name" value="COX2"/>
    <property type="match status" value="1"/>
</dbReference>
<keyword evidence="8 13" id="KW-1133">Transmembrane helix</keyword>
<dbReference type="GO" id="GO:0031966">
    <property type="term" value="C:mitochondrial membrane"/>
    <property type="evidence" value="ECO:0000318"/>
    <property type="project" value="GO_Central"/>
</dbReference>
<dbReference type="Gramene" id="Solyc12g039003.1.1">
    <property type="protein sequence ID" value="Solyc12g039003.1.1"/>
    <property type="gene ID" value="Solyc12g039003.1"/>
</dbReference>
<sequence>LHHDVFFFVILIFVFVSWILGRALWNFHYKKIQSRKGLFMELISRFFGPFFLVSSLCSLLYHHLVCYTQWTSFDEQSITFESYTIPEDDLELGQSRLLEVENKVVLLAKSPIRFIVTSGDVPHSWDVPSLGVKCDVVPGRLNQTYILVQPEGVYYSQCSEICGTYHAFMPIVVEAVPRKYYGS</sequence>
<name>A0A3Q7JVH4_SOLLC</name>
<accession>A0A3Q7JVH4</accession>
<dbReference type="GO" id="GO:0005507">
    <property type="term" value="F:copper ion binding"/>
    <property type="evidence" value="ECO:0007669"/>
    <property type="project" value="InterPro"/>
</dbReference>
<evidence type="ECO:0000256" key="6">
    <source>
        <dbReference type="ARBA" id="ARBA00022967"/>
    </source>
</evidence>
<keyword evidence="9 12" id="KW-0186">Copper</keyword>
<dbReference type="GO" id="GO:0004129">
    <property type="term" value="F:cytochrome-c oxidase activity"/>
    <property type="evidence" value="ECO:0007669"/>
    <property type="project" value="UniProtKB-EC"/>
</dbReference>
<dbReference type="FunCoup" id="A0A3Q7JVH4">
    <property type="interactions" value="126"/>
</dbReference>
<comment type="subcellular location">
    <subcellularLocation>
        <location evidence="1">Membrane</location>
        <topology evidence="1">Multi-pass membrane protein</topology>
    </subcellularLocation>
    <subcellularLocation>
        <location evidence="12">Mitochondrion inner membrane</location>
        <topology evidence="12">Multi-pass membrane protein</topology>
    </subcellularLocation>
</comment>
<evidence type="ECO:0000256" key="5">
    <source>
        <dbReference type="ARBA" id="ARBA00022723"/>
    </source>
</evidence>
<dbReference type="STRING" id="4081.A0A3Q7JVH4"/>
<evidence type="ECO:0000256" key="9">
    <source>
        <dbReference type="ARBA" id="ARBA00023008"/>
    </source>
</evidence>
<keyword evidence="5 12" id="KW-0479">Metal-binding</keyword>
<dbReference type="Proteomes" id="UP000004994">
    <property type="component" value="Chromosome 12"/>
</dbReference>
<evidence type="ECO:0000259" key="14">
    <source>
        <dbReference type="PROSITE" id="PS50857"/>
    </source>
</evidence>
<keyword evidence="3 12" id="KW-0813">Transport</keyword>
<comment type="function">
    <text evidence="12">Component of the cytochrome c oxidase, the last enzyme in the mitochondrial electron transport chain which drives oxidative phosphorylation. The respiratory chain contains 3 multisubunit complexes succinate dehydrogenase (complex II, CII), ubiquinol-cytochrome c oxidoreductase (cytochrome b-c1 complex, complex III, CIII) and cytochrome c oxidase (complex IV, CIV), that cooperate to transfer electrons derived from NADH and succinate to molecular oxygen, creating an electrochemical gradient over the inner membrane that drives transmembrane transport and the ATP synthase. Cytochrome c oxidase is the component of the respiratory chain that catalyzes the reduction of oxygen to water. Electrons originating from reduced cytochrome c in the intermembrane space (IMS) are transferred via the dinuclear copper A center (CU(A)) of subunit 2 and heme A of subunit 1 to the active site in subunit 1, a binuclear center (BNC) formed by heme A3 and copper B (CU(B)). The BNC reduces molecular oxygen to 2 water molecules using 4 electrons from cytochrome c in the IMS and 4 protons from the mitochondrial matrix.</text>
</comment>
<comment type="catalytic activity">
    <reaction evidence="11">
        <text>4 Fe(II)-[cytochrome c] + O2 + 8 H(+)(in) = 4 Fe(III)-[cytochrome c] + 2 H2O + 4 H(+)(out)</text>
        <dbReference type="Rhea" id="RHEA:11436"/>
        <dbReference type="Rhea" id="RHEA-COMP:10350"/>
        <dbReference type="Rhea" id="RHEA-COMP:14399"/>
        <dbReference type="ChEBI" id="CHEBI:15377"/>
        <dbReference type="ChEBI" id="CHEBI:15378"/>
        <dbReference type="ChEBI" id="CHEBI:15379"/>
        <dbReference type="ChEBI" id="CHEBI:29033"/>
        <dbReference type="ChEBI" id="CHEBI:29034"/>
        <dbReference type="EC" id="7.1.1.9"/>
    </reaction>
    <physiologicalReaction direction="left-to-right" evidence="11">
        <dbReference type="Rhea" id="RHEA:11437"/>
    </physiologicalReaction>
</comment>
<evidence type="ECO:0000313" key="15">
    <source>
        <dbReference type="EnsemblPlants" id="Solyc12g039003.1.1"/>
    </source>
</evidence>
<dbReference type="GO" id="GO:0042773">
    <property type="term" value="P:ATP synthesis coupled electron transport"/>
    <property type="evidence" value="ECO:0000318"/>
    <property type="project" value="GO_Central"/>
</dbReference>
<dbReference type="PANTHER" id="PTHR22888">
    <property type="entry name" value="CYTOCHROME C OXIDASE, SUBUNIT II"/>
    <property type="match status" value="1"/>
</dbReference>
<dbReference type="Gene3D" id="2.60.40.420">
    <property type="entry name" value="Cupredoxins - blue copper proteins"/>
    <property type="match status" value="1"/>
</dbReference>
<keyword evidence="6" id="KW-1278">Translocase</keyword>
<evidence type="ECO:0000256" key="4">
    <source>
        <dbReference type="ARBA" id="ARBA00022660"/>
    </source>
</evidence>
<dbReference type="InterPro" id="IPR011759">
    <property type="entry name" value="Cyt_c_oxidase_su2_TM_dom"/>
</dbReference>
<proteinExistence type="inferred from homology"/>
<evidence type="ECO:0000256" key="12">
    <source>
        <dbReference type="RuleBase" id="RU000457"/>
    </source>
</evidence>
<dbReference type="Pfam" id="PF00116">
    <property type="entry name" value="COX2"/>
    <property type="match status" value="1"/>
</dbReference>
<feature type="domain" description="Cytochrome oxidase subunit II copper A binding" evidence="14">
    <location>
        <begin position="11"/>
        <end position="183"/>
    </location>
</feature>
<dbReference type="Pfam" id="PF02790">
    <property type="entry name" value="COX2_TM"/>
    <property type="match status" value="1"/>
</dbReference>
<feature type="transmembrane region" description="Helical" evidence="13">
    <location>
        <begin position="6"/>
        <end position="25"/>
    </location>
</feature>
<evidence type="ECO:0000256" key="10">
    <source>
        <dbReference type="ARBA" id="ARBA00023136"/>
    </source>
</evidence>
<keyword evidence="10 12" id="KW-0472">Membrane</keyword>
<evidence type="ECO:0000256" key="13">
    <source>
        <dbReference type="SAM" id="Phobius"/>
    </source>
</evidence>
<dbReference type="AlphaFoldDB" id="A0A3Q7JVH4"/>
<keyword evidence="7 12" id="KW-0249">Electron transport</keyword>
<protein>
    <recommendedName>
        <fullName evidence="12">Cytochrome c oxidase subunit 2</fullName>
    </recommendedName>
</protein>